<sequence>MSSFYEQLKERVAVTYTSMIIILGIILAFVSIWLKNGEFWHVPSHVMLQWGANFSPATQNGQWWRLDAAIFLHFGIVHLTLNAWALWDGGQWVERMYGQMRFLIIFITSGLIGNLFSLALHVVSVVSAGASGGIFGVYGALLSYLWLNKSRVPLTEFRWLFFGAAIFSLLTIFLGFLIDGVDNAAHGGGFITGLILGALLIPRDARQLSPLRRGCIAGLASAALVALWACLPEPGRYQPLKRQVRVITMAQSDGDIADYANSFEALSSRPYDNGLPSMEMLDRLEAYARRHGAE</sequence>
<dbReference type="PANTHER" id="PTHR43731">
    <property type="entry name" value="RHOMBOID PROTEASE"/>
    <property type="match status" value="1"/>
</dbReference>
<dbReference type="PANTHER" id="PTHR43731:SF14">
    <property type="entry name" value="PRESENILIN-ASSOCIATED RHOMBOID-LIKE PROTEIN, MITOCHONDRIAL"/>
    <property type="match status" value="1"/>
</dbReference>
<keyword evidence="4" id="KW-0378">Hydrolase</keyword>
<organism evidence="9 10">
    <name type="scientific">Hahella chejuensis (strain KCTC 2396)</name>
    <dbReference type="NCBI Taxonomy" id="349521"/>
    <lineage>
        <taxon>Bacteria</taxon>
        <taxon>Pseudomonadati</taxon>
        <taxon>Pseudomonadota</taxon>
        <taxon>Gammaproteobacteria</taxon>
        <taxon>Oceanospirillales</taxon>
        <taxon>Hahellaceae</taxon>
        <taxon>Hahella</taxon>
    </lineage>
</organism>
<proteinExistence type="inferred from homology"/>
<dbReference type="AlphaFoldDB" id="Q2SGR5"/>
<evidence type="ECO:0000313" key="10">
    <source>
        <dbReference type="Proteomes" id="UP000000238"/>
    </source>
</evidence>
<feature type="transmembrane region" description="Helical" evidence="7">
    <location>
        <begin position="214"/>
        <end position="231"/>
    </location>
</feature>
<dbReference type="HOGENOM" id="CLU_773211_0_0_6"/>
<evidence type="ECO:0000259" key="8">
    <source>
        <dbReference type="Pfam" id="PF01694"/>
    </source>
</evidence>
<dbReference type="Gene3D" id="1.20.1540.10">
    <property type="entry name" value="Rhomboid-like"/>
    <property type="match status" value="1"/>
</dbReference>
<feature type="transmembrane region" description="Helical" evidence="7">
    <location>
        <begin position="128"/>
        <end position="147"/>
    </location>
</feature>
<dbReference type="Proteomes" id="UP000000238">
    <property type="component" value="Chromosome"/>
</dbReference>
<evidence type="ECO:0000256" key="1">
    <source>
        <dbReference type="ARBA" id="ARBA00004141"/>
    </source>
</evidence>
<feature type="transmembrane region" description="Helical" evidence="7">
    <location>
        <begin position="159"/>
        <end position="178"/>
    </location>
</feature>
<comment type="similarity">
    <text evidence="2">Belongs to the peptidase S54 family.</text>
</comment>
<dbReference type="GO" id="GO:0004252">
    <property type="term" value="F:serine-type endopeptidase activity"/>
    <property type="evidence" value="ECO:0007669"/>
    <property type="project" value="InterPro"/>
</dbReference>
<dbReference type="InterPro" id="IPR035952">
    <property type="entry name" value="Rhomboid-like_sf"/>
</dbReference>
<keyword evidence="3 7" id="KW-0812">Transmembrane</keyword>
<dbReference type="InterPro" id="IPR050925">
    <property type="entry name" value="Rhomboid_protease_S54"/>
</dbReference>
<comment type="subcellular location">
    <subcellularLocation>
        <location evidence="1">Membrane</location>
        <topology evidence="1">Multi-pass membrane protein</topology>
    </subcellularLocation>
</comment>
<evidence type="ECO:0000313" key="9">
    <source>
        <dbReference type="EMBL" id="ABC30159.1"/>
    </source>
</evidence>
<name>Q2SGR5_HAHCH</name>
<dbReference type="GO" id="GO:0016020">
    <property type="term" value="C:membrane"/>
    <property type="evidence" value="ECO:0007669"/>
    <property type="project" value="UniProtKB-SubCell"/>
</dbReference>
<evidence type="ECO:0000256" key="3">
    <source>
        <dbReference type="ARBA" id="ARBA00022692"/>
    </source>
</evidence>
<feature type="transmembrane region" description="Helical" evidence="7">
    <location>
        <begin position="70"/>
        <end position="90"/>
    </location>
</feature>
<dbReference type="STRING" id="349521.HCH_03410"/>
<dbReference type="KEGG" id="hch:HCH_03410"/>
<keyword evidence="10" id="KW-1185">Reference proteome</keyword>
<reference evidence="9 10" key="1">
    <citation type="journal article" date="2005" name="Nucleic Acids Res.">
        <title>Genomic blueprint of Hahella chejuensis, a marine microbe producing an algicidal agent.</title>
        <authorList>
            <person name="Jeong H."/>
            <person name="Yim J.H."/>
            <person name="Lee C."/>
            <person name="Choi S.-H."/>
            <person name="Park Y.K."/>
            <person name="Yoon S.H."/>
            <person name="Hur C.-G."/>
            <person name="Kang H.-Y."/>
            <person name="Kim D."/>
            <person name="Lee H.H."/>
            <person name="Park K.H."/>
            <person name="Park S.-H."/>
            <person name="Park H.-S."/>
            <person name="Lee H.K."/>
            <person name="Oh T.K."/>
            <person name="Kim J.F."/>
        </authorList>
    </citation>
    <scope>NUCLEOTIDE SEQUENCE [LARGE SCALE GENOMIC DNA]</scope>
    <source>
        <strain evidence="9 10">KCTC 2396</strain>
    </source>
</reference>
<protein>
    <submittedName>
        <fullName evidence="9">Uncharacterized membrane protein</fullName>
    </submittedName>
</protein>
<dbReference type="EMBL" id="CP000155">
    <property type="protein sequence ID" value="ABC30159.1"/>
    <property type="molecule type" value="Genomic_DNA"/>
</dbReference>
<feature type="domain" description="Peptidase S54 rhomboid" evidence="8">
    <location>
        <begin position="61"/>
        <end position="202"/>
    </location>
</feature>
<feature type="transmembrane region" description="Helical" evidence="7">
    <location>
        <begin position="184"/>
        <end position="202"/>
    </location>
</feature>
<dbReference type="eggNOG" id="COG0705">
    <property type="taxonomic scope" value="Bacteria"/>
</dbReference>
<feature type="transmembrane region" description="Helical" evidence="7">
    <location>
        <begin position="12"/>
        <end position="34"/>
    </location>
</feature>
<dbReference type="InterPro" id="IPR022764">
    <property type="entry name" value="Peptidase_S54_rhomboid_dom"/>
</dbReference>
<keyword evidence="6 7" id="KW-0472">Membrane</keyword>
<evidence type="ECO:0000256" key="6">
    <source>
        <dbReference type="ARBA" id="ARBA00023136"/>
    </source>
</evidence>
<keyword evidence="5 7" id="KW-1133">Transmembrane helix</keyword>
<dbReference type="Pfam" id="PF01694">
    <property type="entry name" value="Rhomboid"/>
    <property type="match status" value="1"/>
</dbReference>
<evidence type="ECO:0000256" key="5">
    <source>
        <dbReference type="ARBA" id="ARBA00022989"/>
    </source>
</evidence>
<gene>
    <name evidence="9" type="ordered locus">HCH_03410</name>
</gene>
<accession>Q2SGR5</accession>
<evidence type="ECO:0000256" key="2">
    <source>
        <dbReference type="ARBA" id="ARBA00009045"/>
    </source>
</evidence>
<dbReference type="SUPFAM" id="SSF144091">
    <property type="entry name" value="Rhomboid-like"/>
    <property type="match status" value="1"/>
</dbReference>
<feature type="transmembrane region" description="Helical" evidence="7">
    <location>
        <begin position="102"/>
        <end position="122"/>
    </location>
</feature>
<evidence type="ECO:0000256" key="4">
    <source>
        <dbReference type="ARBA" id="ARBA00022801"/>
    </source>
</evidence>
<evidence type="ECO:0000256" key="7">
    <source>
        <dbReference type="SAM" id="Phobius"/>
    </source>
</evidence>